<reference evidence="1" key="1">
    <citation type="journal article" date="2009" name="Rice">
        <title>De Novo Next Generation Sequencing of Plant Genomes.</title>
        <authorList>
            <person name="Rounsley S."/>
            <person name="Marri P.R."/>
            <person name="Yu Y."/>
            <person name="He R."/>
            <person name="Sisneros N."/>
            <person name="Goicoechea J.L."/>
            <person name="Lee S.J."/>
            <person name="Angelova A."/>
            <person name="Kudrna D."/>
            <person name="Luo M."/>
            <person name="Affourtit J."/>
            <person name="Desany B."/>
            <person name="Knight J."/>
            <person name="Niazi F."/>
            <person name="Egholm M."/>
            <person name="Wing R.A."/>
        </authorList>
    </citation>
    <scope>NUCLEOTIDE SEQUENCE [LARGE SCALE GENOMIC DNA]</scope>
    <source>
        <strain evidence="1">cv. IRGC 105608</strain>
    </source>
</reference>
<reference evidence="1" key="2">
    <citation type="submission" date="2015-03" db="UniProtKB">
        <authorList>
            <consortium name="EnsemblPlants"/>
        </authorList>
    </citation>
    <scope>IDENTIFICATION</scope>
</reference>
<proteinExistence type="predicted"/>
<dbReference type="EnsemblPlants" id="OBART02G27390.1">
    <property type="protein sequence ID" value="OBART02G27390.1"/>
    <property type="gene ID" value="OBART02G27390"/>
</dbReference>
<accession>A0A0D3F8Q9</accession>
<dbReference type="AlphaFoldDB" id="A0A0D3F8Q9"/>
<sequence length="154" mass="18033">MFLSQYINVYQLEEHGKAATSVGQGGVHWGGHGFALEPNGTSGPRWDCVYFMHEKRTWLDAGKYRFLCWYSMEDGKVDRVVNRFLSQYINVYELEEHEEAATMWAKVESVRVRMLFFDKYMHGFSLEPNDTSELSMEDKKVNRVMPLPNTFRDS</sequence>
<protein>
    <submittedName>
        <fullName evidence="1">Uncharacterized protein</fullName>
    </submittedName>
</protein>
<dbReference type="PaxDb" id="65489-OBART02G27390.1"/>
<evidence type="ECO:0000313" key="1">
    <source>
        <dbReference type="EnsemblPlants" id="OBART02G27390.1"/>
    </source>
</evidence>
<dbReference type="Proteomes" id="UP000026960">
    <property type="component" value="Chromosome 2"/>
</dbReference>
<organism evidence="1">
    <name type="scientific">Oryza barthii</name>
    <dbReference type="NCBI Taxonomy" id="65489"/>
    <lineage>
        <taxon>Eukaryota</taxon>
        <taxon>Viridiplantae</taxon>
        <taxon>Streptophyta</taxon>
        <taxon>Embryophyta</taxon>
        <taxon>Tracheophyta</taxon>
        <taxon>Spermatophyta</taxon>
        <taxon>Magnoliopsida</taxon>
        <taxon>Liliopsida</taxon>
        <taxon>Poales</taxon>
        <taxon>Poaceae</taxon>
        <taxon>BOP clade</taxon>
        <taxon>Oryzoideae</taxon>
        <taxon>Oryzeae</taxon>
        <taxon>Oryzinae</taxon>
        <taxon>Oryza</taxon>
    </lineage>
</organism>
<dbReference type="HOGENOM" id="CLU_1780322_0_0_1"/>
<evidence type="ECO:0000313" key="2">
    <source>
        <dbReference type="Proteomes" id="UP000026960"/>
    </source>
</evidence>
<name>A0A0D3F8Q9_9ORYZ</name>
<keyword evidence="2" id="KW-1185">Reference proteome</keyword>
<dbReference type="Gramene" id="OBART02G27390.1">
    <property type="protein sequence ID" value="OBART02G27390.1"/>
    <property type="gene ID" value="OBART02G27390"/>
</dbReference>